<keyword evidence="1" id="KW-0812">Transmembrane</keyword>
<dbReference type="Proteomes" id="UP000887564">
    <property type="component" value="Unplaced"/>
</dbReference>
<proteinExistence type="predicted"/>
<name>A0A914S5W3_PAREQ</name>
<keyword evidence="1" id="KW-0472">Membrane</keyword>
<keyword evidence="2" id="KW-1185">Reference proteome</keyword>
<evidence type="ECO:0000313" key="3">
    <source>
        <dbReference type="WBParaSite" id="PEQ_0001400801-mRNA-1"/>
    </source>
</evidence>
<sequence>MQSRFALSGLSLCLITIILLWISVVTRRRRTMLAASHFERMANERLLREQQRRLCERRAVAIQVAINRVHFIVGGVEANVIDTAYFEESCSVRIQTLCASSTQCRYALGDRSMWPALTAVFKNG</sequence>
<evidence type="ECO:0000313" key="2">
    <source>
        <dbReference type="Proteomes" id="UP000887564"/>
    </source>
</evidence>
<organism evidence="2 3">
    <name type="scientific">Parascaris equorum</name>
    <name type="common">Equine roundworm</name>
    <dbReference type="NCBI Taxonomy" id="6256"/>
    <lineage>
        <taxon>Eukaryota</taxon>
        <taxon>Metazoa</taxon>
        <taxon>Ecdysozoa</taxon>
        <taxon>Nematoda</taxon>
        <taxon>Chromadorea</taxon>
        <taxon>Rhabditida</taxon>
        <taxon>Spirurina</taxon>
        <taxon>Ascaridomorpha</taxon>
        <taxon>Ascaridoidea</taxon>
        <taxon>Ascarididae</taxon>
        <taxon>Parascaris</taxon>
    </lineage>
</organism>
<feature type="transmembrane region" description="Helical" evidence="1">
    <location>
        <begin position="6"/>
        <end position="25"/>
    </location>
</feature>
<protein>
    <submittedName>
        <fullName evidence="3">Uncharacterized protein</fullName>
    </submittedName>
</protein>
<keyword evidence="1" id="KW-1133">Transmembrane helix</keyword>
<reference evidence="3" key="1">
    <citation type="submission" date="2022-11" db="UniProtKB">
        <authorList>
            <consortium name="WormBaseParasite"/>
        </authorList>
    </citation>
    <scope>IDENTIFICATION</scope>
</reference>
<dbReference type="AlphaFoldDB" id="A0A914S5W3"/>
<evidence type="ECO:0000256" key="1">
    <source>
        <dbReference type="SAM" id="Phobius"/>
    </source>
</evidence>
<dbReference type="WBParaSite" id="PEQ_0001400801-mRNA-1">
    <property type="protein sequence ID" value="PEQ_0001400801-mRNA-1"/>
    <property type="gene ID" value="PEQ_0001400801"/>
</dbReference>
<accession>A0A914S5W3</accession>